<proteinExistence type="predicted"/>
<feature type="chain" id="PRO_5037617154" evidence="2">
    <location>
        <begin position="21"/>
        <end position="693"/>
    </location>
</feature>
<keyword evidence="2" id="KW-0732">Signal</keyword>
<keyword evidence="1" id="KW-1133">Transmembrane helix</keyword>
<feature type="transmembrane region" description="Helical" evidence="1">
    <location>
        <begin position="394"/>
        <end position="413"/>
    </location>
</feature>
<feature type="transmembrane region" description="Helical" evidence="1">
    <location>
        <begin position="482"/>
        <end position="503"/>
    </location>
</feature>
<keyword evidence="1" id="KW-0812">Transmembrane</keyword>
<feature type="transmembrane region" description="Helical" evidence="1">
    <location>
        <begin position="621"/>
        <end position="639"/>
    </location>
</feature>
<protein>
    <submittedName>
        <fullName evidence="5">Nose resistant-to-fluoxetine protein N-terminal domain-containing protein</fullName>
    </submittedName>
</protein>
<dbReference type="WBParaSite" id="PSAMB.scaffold10850size3788.g33665.t1">
    <property type="protein sequence ID" value="PSAMB.scaffold10850size3788.g33665.t1"/>
    <property type="gene ID" value="PSAMB.scaffold10850size3788.g33665"/>
</dbReference>
<dbReference type="AlphaFoldDB" id="A0A914ULF1"/>
<dbReference type="SMART" id="SM00703">
    <property type="entry name" value="NRF"/>
    <property type="match status" value="1"/>
</dbReference>
<evidence type="ECO:0000259" key="3">
    <source>
        <dbReference type="SMART" id="SM00703"/>
    </source>
</evidence>
<dbReference type="PANTHER" id="PTHR11161">
    <property type="entry name" value="O-ACYLTRANSFERASE"/>
    <property type="match status" value="1"/>
</dbReference>
<feature type="domain" description="Nose resistant-to-fluoxetine protein N-terminal" evidence="3">
    <location>
        <begin position="130"/>
        <end position="291"/>
    </location>
</feature>
<organism evidence="4 5">
    <name type="scientific">Plectus sambesii</name>
    <dbReference type="NCBI Taxonomy" id="2011161"/>
    <lineage>
        <taxon>Eukaryota</taxon>
        <taxon>Metazoa</taxon>
        <taxon>Ecdysozoa</taxon>
        <taxon>Nematoda</taxon>
        <taxon>Chromadorea</taxon>
        <taxon>Plectida</taxon>
        <taxon>Plectina</taxon>
        <taxon>Plectoidea</taxon>
        <taxon>Plectidae</taxon>
        <taxon>Plectus</taxon>
    </lineage>
</organism>
<dbReference type="Pfam" id="PF20146">
    <property type="entry name" value="NRF"/>
    <property type="match status" value="1"/>
</dbReference>
<dbReference type="Pfam" id="PF01757">
    <property type="entry name" value="Acyl_transf_3"/>
    <property type="match status" value="1"/>
</dbReference>
<dbReference type="InterPro" id="IPR006621">
    <property type="entry name" value="Nose-resist-to-fluoxetine_N"/>
</dbReference>
<dbReference type="Proteomes" id="UP000887566">
    <property type="component" value="Unplaced"/>
</dbReference>
<dbReference type="GO" id="GO:0016747">
    <property type="term" value="F:acyltransferase activity, transferring groups other than amino-acyl groups"/>
    <property type="evidence" value="ECO:0007669"/>
    <property type="project" value="InterPro"/>
</dbReference>
<evidence type="ECO:0000256" key="2">
    <source>
        <dbReference type="SAM" id="SignalP"/>
    </source>
</evidence>
<reference evidence="5" key="1">
    <citation type="submission" date="2022-11" db="UniProtKB">
        <authorList>
            <consortium name="WormBaseParasite"/>
        </authorList>
    </citation>
    <scope>IDENTIFICATION</scope>
</reference>
<sequence>MKLFLLALVGVSLLGANVHADEEDETTDPHDLLLTSMLTEFMKDSEVQLVLDLDLFRSLMEYSPDRLQEKINHNDISFWHKALNYLEPLKQYDVGPACFADVSYLIWDVIQFIKLNQASDQCIGTSVGADTDCPCLNETAPQLADKQWVFKVLDAMGKMPAGIMNGNNLFVGSWDTCRKISVPKNRQGHKWQGQYCMTYLQPYNKDNPLKNIGTGAKDTVDTSHCAAKTSQSESGNEQSGADDMKCFDMIPLLNYGMCLPDTCTEYDVKRIVEFLAHGVEMAANRSIVCNIDIICHNDEKDKLTNDPTSMWMLAFVILIVVFMVFGSVYDYFVYQEILRSFPESDHMKENSEIYETQSWFVKVLLAFSVYTNGKNILRAKKGPNQVHCLHGMRVLSMFWIILGHTYYYCATSLTMDNIIPTLVSFPLKFTNQIILQAPLAVDTFFFLSGMLMAYLWFKMTKKMKGKNITSPGFWGQFYFHRYVRLTPIYMIIMGLDVTLFTHFSDGPFWRPIEKNYCRISWWTNFIYMNNFLLQHVEQCMGWTWYLANDFQFYCFSPILLVLLWKRDWIGIGFSGALIFVASGIKLAITLVNDYPPAPLLTKNLQIVKDLSSYWPDLYIKPYTRCSPYIIGVLVGYFLYKYGLELKMKKWQVGLGWTLSTIGGLWSVFGLYDYSLTGEISQGMLIFYALLGRN</sequence>
<feature type="transmembrane region" description="Helical" evidence="1">
    <location>
        <begin position="310"/>
        <end position="332"/>
    </location>
</feature>
<keyword evidence="1" id="KW-0472">Membrane</keyword>
<evidence type="ECO:0000313" key="5">
    <source>
        <dbReference type="WBParaSite" id="PSAMB.scaffold10850size3788.g33665.t1"/>
    </source>
</evidence>
<feature type="transmembrane region" description="Helical" evidence="1">
    <location>
        <begin position="433"/>
        <end position="457"/>
    </location>
</feature>
<feature type="transmembrane region" description="Helical" evidence="1">
    <location>
        <begin position="571"/>
        <end position="591"/>
    </location>
</feature>
<evidence type="ECO:0000313" key="4">
    <source>
        <dbReference type="Proteomes" id="UP000887566"/>
    </source>
</evidence>
<accession>A0A914ULF1</accession>
<dbReference type="PANTHER" id="PTHR11161:SF65">
    <property type="entry name" value="NOSE RESISTANT TO FLUOXETINE PROTEIN 6"/>
    <property type="match status" value="1"/>
</dbReference>
<feature type="transmembrane region" description="Helical" evidence="1">
    <location>
        <begin position="542"/>
        <end position="564"/>
    </location>
</feature>
<dbReference type="InterPro" id="IPR052728">
    <property type="entry name" value="O2_lipid_transport_reg"/>
</dbReference>
<name>A0A914ULF1_9BILA</name>
<feature type="signal peptide" evidence="2">
    <location>
        <begin position="1"/>
        <end position="20"/>
    </location>
</feature>
<keyword evidence="4" id="KW-1185">Reference proteome</keyword>
<evidence type="ECO:0000256" key="1">
    <source>
        <dbReference type="SAM" id="Phobius"/>
    </source>
</evidence>
<feature type="transmembrane region" description="Helical" evidence="1">
    <location>
        <begin position="651"/>
        <end position="671"/>
    </location>
</feature>
<dbReference type="InterPro" id="IPR002656">
    <property type="entry name" value="Acyl_transf_3_dom"/>
</dbReference>